<accession>A0AAN8NPG9</accession>
<organism evidence="2 3">
    <name type="scientific">Polyplax serrata</name>
    <name type="common">Common mouse louse</name>
    <dbReference type="NCBI Taxonomy" id="468196"/>
    <lineage>
        <taxon>Eukaryota</taxon>
        <taxon>Metazoa</taxon>
        <taxon>Ecdysozoa</taxon>
        <taxon>Arthropoda</taxon>
        <taxon>Hexapoda</taxon>
        <taxon>Insecta</taxon>
        <taxon>Pterygota</taxon>
        <taxon>Neoptera</taxon>
        <taxon>Paraneoptera</taxon>
        <taxon>Psocodea</taxon>
        <taxon>Troctomorpha</taxon>
        <taxon>Phthiraptera</taxon>
        <taxon>Anoplura</taxon>
        <taxon>Polyplacidae</taxon>
        <taxon>Polyplax</taxon>
    </lineage>
</organism>
<dbReference type="AlphaFoldDB" id="A0AAN8NPG9"/>
<evidence type="ECO:0000256" key="1">
    <source>
        <dbReference type="SAM" id="MobiDB-lite"/>
    </source>
</evidence>
<gene>
    <name evidence="2" type="ORF">RUM43_014708</name>
</gene>
<feature type="region of interest" description="Disordered" evidence="1">
    <location>
        <begin position="1"/>
        <end position="74"/>
    </location>
</feature>
<name>A0AAN8NPG9_POLSC</name>
<reference evidence="2 3" key="1">
    <citation type="submission" date="2023-10" db="EMBL/GenBank/DDBJ databases">
        <title>Genomes of two closely related lineages of the louse Polyplax serrata with different host specificities.</title>
        <authorList>
            <person name="Martinu J."/>
            <person name="Tarabai H."/>
            <person name="Stefka J."/>
            <person name="Hypsa V."/>
        </authorList>
    </citation>
    <scope>NUCLEOTIDE SEQUENCE [LARGE SCALE GENOMIC DNA]</scope>
    <source>
        <strain evidence="2">HR10_N</strain>
    </source>
</reference>
<feature type="compositionally biased region" description="Basic and acidic residues" evidence="1">
    <location>
        <begin position="53"/>
        <end position="74"/>
    </location>
</feature>
<feature type="compositionally biased region" description="Basic and acidic residues" evidence="1">
    <location>
        <begin position="25"/>
        <end position="34"/>
    </location>
</feature>
<evidence type="ECO:0000313" key="3">
    <source>
        <dbReference type="Proteomes" id="UP001372834"/>
    </source>
</evidence>
<dbReference type="Proteomes" id="UP001372834">
    <property type="component" value="Unassembled WGS sequence"/>
</dbReference>
<sequence>MRGGGDCPVKGWLCGLPLQGSSTRHSQESEDLKQSRGQNEGGTKNTGQSIPQREARSPTHPKETSLHHHHFDFE</sequence>
<comment type="caution">
    <text evidence="2">The sequence shown here is derived from an EMBL/GenBank/DDBJ whole genome shotgun (WGS) entry which is preliminary data.</text>
</comment>
<proteinExistence type="predicted"/>
<feature type="compositionally biased region" description="Polar residues" evidence="1">
    <location>
        <begin position="35"/>
        <end position="51"/>
    </location>
</feature>
<protein>
    <submittedName>
        <fullName evidence="2">Uncharacterized protein</fullName>
    </submittedName>
</protein>
<evidence type="ECO:0000313" key="2">
    <source>
        <dbReference type="EMBL" id="KAK6617106.1"/>
    </source>
</evidence>
<dbReference type="EMBL" id="JAWJWE010000045">
    <property type="protein sequence ID" value="KAK6617106.1"/>
    <property type="molecule type" value="Genomic_DNA"/>
</dbReference>